<dbReference type="Proteomes" id="UP001611075">
    <property type="component" value="Unassembled WGS sequence"/>
</dbReference>
<gene>
    <name evidence="1" type="ORF">ACH4OY_31380</name>
</gene>
<organism evidence="1 2">
    <name type="scientific">Micromonospora rubida</name>
    <dbReference type="NCBI Taxonomy" id="2697657"/>
    <lineage>
        <taxon>Bacteria</taxon>
        <taxon>Bacillati</taxon>
        <taxon>Actinomycetota</taxon>
        <taxon>Actinomycetes</taxon>
        <taxon>Micromonosporales</taxon>
        <taxon>Micromonosporaceae</taxon>
        <taxon>Micromonospora</taxon>
    </lineage>
</organism>
<sequence length="159" mass="17439">MPGEVMHYSDREVALLKDEGGKSALVDQGLPREHLLFAAADHLTVHSIEGWGTMLRLGEVGDGDDLYVKADSGAVVTVSAADGAVWRVNRGIREFLESLAIFELNYPFYVLNADLSERETAVEMLRHALSHSDSTSLLEDPGFWNSVLFDVGVGDYAEE</sequence>
<accession>A0ABW7STU4</accession>
<dbReference type="RefSeq" id="WP_396685897.1">
    <property type="nucleotide sequence ID" value="NZ_JBIRPU010000047.1"/>
</dbReference>
<comment type="caution">
    <text evidence="1">The sequence shown here is derived from an EMBL/GenBank/DDBJ whole genome shotgun (WGS) entry which is preliminary data.</text>
</comment>
<proteinExistence type="predicted"/>
<name>A0ABW7STU4_9ACTN</name>
<evidence type="ECO:0000313" key="1">
    <source>
        <dbReference type="EMBL" id="MFI0797148.1"/>
    </source>
</evidence>
<dbReference type="Pfam" id="PF14435">
    <property type="entry name" value="SUKH-4"/>
    <property type="match status" value="1"/>
</dbReference>
<dbReference type="InterPro" id="IPR025851">
    <property type="entry name" value="SUKH-4"/>
</dbReference>
<dbReference type="EMBL" id="JBIRPU010000047">
    <property type="protein sequence ID" value="MFI0797148.1"/>
    <property type="molecule type" value="Genomic_DNA"/>
</dbReference>
<reference evidence="1 2" key="1">
    <citation type="submission" date="2024-10" db="EMBL/GenBank/DDBJ databases">
        <title>The Natural Products Discovery Center: Release of the First 8490 Sequenced Strains for Exploring Actinobacteria Biosynthetic Diversity.</title>
        <authorList>
            <person name="Kalkreuter E."/>
            <person name="Kautsar S.A."/>
            <person name="Yang D."/>
            <person name="Bader C.D."/>
            <person name="Teijaro C.N."/>
            <person name="Fluegel L."/>
            <person name="Davis C.M."/>
            <person name="Simpson J.R."/>
            <person name="Lauterbach L."/>
            <person name="Steele A.D."/>
            <person name="Gui C."/>
            <person name="Meng S."/>
            <person name="Li G."/>
            <person name="Viehrig K."/>
            <person name="Ye F."/>
            <person name="Su P."/>
            <person name="Kiefer A.F."/>
            <person name="Nichols A."/>
            <person name="Cepeda A.J."/>
            <person name="Yan W."/>
            <person name="Fan B."/>
            <person name="Jiang Y."/>
            <person name="Adhikari A."/>
            <person name="Zheng C.-J."/>
            <person name="Schuster L."/>
            <person name="Cowan T.M."/>
            <person name="Smanski M.J."/>
            <person name="Chevrette M.G."/>
            <person name="De Carvalho L.P.S."/>
            <person name="Shen B."/>
        </authorList>
    </citation>
    <scope>NUCLEOTIDE SEQUENCE [LARGE SCALE GENOMIC DNA]</scope>
    <source>
        <strain evidence="1 2">NPDC021253</strain>
    </source>
</reference>
<protein>
    <submittedName>
        <fullName evidence="1">SUKH-4 family immunity protein</fullName>
    </submittedName>
</protein>
<evidence type="ECO:0000313" key="2">
    <source>
        <dbReference type="Proteomes" id="UP001611075"/>
    </source>
</evidence>
<keyword evidence="2" id="KW-1185">Reference proteome</keyword>